<dbReference type="InterPro" id="IPR047650">
    <property type="entry name" value="Transpos_IS110"/>
</dbReference>
<evidence type="ECO:0000259" key="1">
    <source>
        <dbReference type="Pfam" id="PF01548"/>
    </source>
</evidence>
<sequence length="375" mass="40689">MFNSTFIGLDVHARTVTATALNTATGEITQARMTADPTAVTAWVEGFGPEVRVTYEAGPSGYGLARHLLAGGIDCVIAAPSKLLRAPADHVKTDRRDALGLARMLSLGEITPVRIPTVEQEGLRDVSRARHRAVTDLAHARQRINAMLLRHGLHYGDKARWTGVHYAWLARQQLEPPTSQMALTAELETEALLAAHVHRLDADIAALAQDCEATAVIHALMCFRGISLTTAFGLAVEIGDFTRFTGATIGAYLGLVPSEHSSGGSRSQGSITKAGNSYARKLLIEAAWSHARPYTRPGARLRKQLDKVDAATRIRAIEGNQRLHRVWTNFQARNKRSLKANTAVARELAGWCWSVAAPLQQNAMTSTAAQEAPMR</sequence>
<feature type="domain" description="Transposase IS110-like N-terminal" evidence="1">
    <location>
        <begin position="7"/>
        <end position="150"/>
    </location>
</feature>
<evidence type="ECO:0000259" key="2">
    <source>
        <dbReference type="Pfam" id="PF02371"/>
    </source>
</evidence>
<organism evidence="3 4">
    <name type="scientific">Enteractinococcus helveticum</name>
    <dbReference type="NCBI Taxonomy" id="1837282"/>
    <lineage>
        <taxon>Bacteria</taxon>
        <taxon>Bacillati</taxon>
        <taxon>Actinomycetota</taxon>
        <taxon>Actinomycetes</taxon>
        <taxon>Micrococcales</taxon>
        <taxon>Micrococcaceae</taxon>
    </lineage>
</organism>
<evidence type="ECO:0000313" key="4">
    <source>
        <dbReference type="Proteomes" id="UP000078292"/>
    </source>
</evidence>
<dbReference type="GO" id="GO:0006313">
    <property type="term" value="P:DNA transposition"/>
    <property type="evidence" value="ECO:0007669"/>
    <property type="project" value="InterPro"/>
</dbReference>
<dbReference type="Pfam" id="PF02371">
    <property type="entry name" value="Transposase_20"/>
    <property type="match status" value="1"/>
</dbReference>
<dbReference type="Proteomes" id="UP000078292">
    <property type="component" value="Unassembled WGS sequence"/>
</dbReference>
<keyword evidence="4" id="KW-1185">Reference proteome</keyword>
<comment type="caution">
    <text evidence="3">The sequence shown here is derived from an EMBL/GenBank/DDBJ whole genome shotgun (WGS) entry which is preliminary data.</text>
</comment>
<reference evidence="3 4" key="1">
    <citation type="submission" date="2016-04" db="EMBL/GenBank/DDBJ databases">
        <title>First whole genome shotgun sequence of the bacterium Enteractinococcus sp. strain UASWS1574.</title>
        <authorList>
            <person name="Crovadore J."/>
            <person name="Chablais R."/>
            <person name="Lefort F."/>
        </authorList>
    </citation>
    <scope>NUCLEOTIDE SEQUENCE [LARGE SCALE GENOMIC DNA]</scope>
    <source>
        <strain evidence="3 4">UASWS1574</strain>
    </source>
</reference>
<name>A0A1B7LYY3_9MICC</name>
<dbReference type="AlphaFoldDB" id="A0A1B7LYY3"/>
<gene>
    <name evidence="3" type="ORF">A6F49_11360</name>
</gene>
<protein>
    <submittedName>
        <fullName evidence="3">Transposase</fullName>
    </submittedName>
</protein>
<dbReference type="InterPro" id="IPR003346">
    <property type="entry name" value="Transposase_20"/>
</dbReference>
<dbReference type="EMBL" id="LXEY01000019">
    <property type="protein sequence ID" value="OAV60547.1"/>
    <property type="molecule type" value="Genomic_DNA"/>
</dbReference>
<proteinExistence type="predicted"/>
<dbReference type="RefSeq" id="WP_043058096.1">
    <property type="nucleotide sequence ID" value="NZ_LXEY01000019.1"/>
</dbReference>
<evidence type="ECO:0000313" key="3">
    <source>
        <dbReference type="EMBL" id="OAV60547.1"/>
    </source>
</evidence>
<dbReference type="InterPro" id="IPR002525">
    <property type="entry name" value="Transp_IS110-like_N"/>
</dbReference>
<dbReference type="Pfam" id="PF01548">
    <property type="entry name" value="DEDD_Tnp_IS110"/>
    <property type="match status" value="1"/>
</dbReference>
<accession>A0A1B7LYY3</accession>
<feature type="domain" description="Transposase IS116/IS110/IS902 C-terminal" evidence="2">
    <location>
        <begin position="219"/>
        <end position="292"/>
    </location>
</feature>
<dbReference type="PANTHER" id="PTHR33055">
    <property type="entry name" value="TRANSPOSASE FOR INSERTION SEQUENCE ELEMENT IS1111A"/>
    <property type="match status" value="1"/>
</dbReference>
<dbReference type="PANTHER" id="PTHR33055:SF13">
    <property type="entry name" value="TRANSPOSASE"/>
    <property type="match status" value="1"/>
</dbReference>
<dbReference type="OrthoDB" id="3191145at2"/>
<dbReference type="GO" id="GO:0003677">
    <property type="term" value="F:DNA binding"/>
    <property type="evidence" value="ECO:0007669"/>
    <property type="project" value="InterPro"/>
</dbReference>
<dbReference type="GO" id="GO:0004803">
    <property type="term" value="F:transposase activity"/>
    <property type="evidence" value="ECO:0007669"/>
    <property type="project" value="InterPro"/>
</dbReference>
<dbReference type="NCBIfam" id="NF033542">
    <property type="entry name" value="transpos_IS110"/>
    <property type="match status" value="1"/>
</dbReference>